<accession>A0A3S9PDC6</accession>
<sequence length="110" mass="11411">MTTLNFADLKAEAESKASAGLTFIGPAGETIHLRPLATVPGGDLKAVLAHIDALGSDKVSDVTKIHAMDAALVAVATDKKAMAAALDELPLDGRSRIFEAWMEAAEVPEA</sequence>
<keyword evidence="2" id="KW-1185">Reference proteome</keyword>
<protein>
    <submittedName>
        <fullName evidence="1">Uncharacterized protein</fullName>
    </submittedName>
</protein>
<gene>
    <name evidence="1" type="ORF">EKH77_02865</name>
</gene>
<dbReference type="AlphaFoldDB" id="A0A3S9PDC6"/>
<reference evidence="1 2" key="1">
    <citation type="submission" date="2018-12" db="EMBL/GenBank/DDBJ databases">
        <title>The whole draft genome of Streptomyce luteoverticillatus CGMCC 15060.</title>
        <authorList>
            <person name="Feng Z."/>
            <person name="Chen G."/>
            <person name="Zhang J."/>
            <person name="Zhu H."/>
            <person name="Yu X."/>
            <person name="Zhang W."/>
            <person name="Zhang X."/>
        </authorList>
    </citation>
    <scope>NUCLEOTIDE SEQUENCE [LARGE SCALE GENOMIC DNA]</scope>
    <source>
        <strain evidence="1 2">CGMCC 15060</strain>
    </source>
</reference>
<dbReference type="OrthoDB" id="5189339at2"/>
<name>A0A3S9PDC6_STRLT</name>
<evidence type="ECO:0000313" key="1">
    <source>
        <dbReference type="EMBL" id="AZQ70298.1"/>
    </source>
</evidence>
<organism evidence="1 2">
    <name type="scientific">Streptomyces luteoverticillatus</name>
    <name type="common">Streptoverticillium luteoverticillatus</name>
    <dbReference type="NCBI Taxonomy" id="66425"/>
    <lineage>
        <taxon>Bacteria</taxon>
        <taxon>Bacillati</taxon>
        <taxon>Actinomycetota</taxon>
        <taxon>Actinomycetes</taxon>
        <taxon>Kitasatosporales</taxon>
        <taxon>Streptomycetaceae</taxon>
        <taxon>Streptomyces</taxon>
    </lineage>
</organism>
<evidence type="ECO:0000313" key="2">
    <source>
        <dbReference type="Proteomes" id="UP000267900"/>
    </source>
</evidence>
<dbReference type="EMBL" id="CP034587">
    <property type="protein sequence ID" value="AZQ70298.1"/>
    <property type="molecule type" value="Genomic_DNA"/>
</dbReference>
<dbReference type="RefSeq" id="WP_126912863.1">
    <property type="nucleotide sequence ID" value="NZ_CP034587.1"/>
</dbReference>
<proteinExistence type="predicted"/>
<dbReference type="Proteomes" id="UP000267900">
    <property type="component" value="Chromosome"/>
</dbReference>